<organism evidence="1">
    <name type="scientific">marine sediment metagenome</name>
    <dbReference type="NCBI Taxonomy" id="412755"/>
    <lineage>
        <taxon>unclassified sequences</taxon>
        <taxon>metagenomes</taxon>
        <taxon>ecological metagenomes</taxon>
    </lineage>
</organism>
<dbReference type="AlphaFoldDB" id="X1AT30"/>
<protein>
    <submittedName>
        <fullName evidence="1">Uncharacterized protein</fullName>
    </submittedName>
</protein>
<sequence length="126" mass="14979">MGGESKDLNCDYLGKDDSINLLIPSINNKIKLIREVIERTQAMNDEAFNKLRELTIHKMKREDITNNENVNIAFFILQRFRENQKDAMDYNFHLDDTSLNEQYEISFNYNSIILCIFEALWFLYTI</sequence>
<comment type="caution">
    <text evidence="1">The sequence shown here is derived from an EMBL/GenBank/DDBJ whole genome shotgun (WGS) entry which is preliminary data.</text>
</comment>
<name>X1AT30_9ZZZZ</name>
<dbReference type="EMBL" id="BART01011500">
    <property type="protein sequence ID" value="GAG85905.1"/>
    <property type="molecule type" value="Genomic_DNA"/>
</dbReference>
<proteinExistence type="predicted"/>
<reference evidence="1" key="1">
    <citation type="journal article" date="2014" name="Front. Microbiol.">
        <title>High frequency of phylogenetically diverse reductive dehalogenase-homologous genes in deep subseafloor sedimentary metagenomes.</title>
        <authorList>
            <person name="Kawai M."/>
            <person name="Futagami T."/>
            <person name="Toyoda A."/>
            <person name="Takaki Y."/>
            <person name="Nishi S."/>
            <person name="Hori S."/>
            <person name="Arai W."/>
            <person name="Tsubouchi T."/>
            <person name="Morono Y."/>
            <person name="Uchiyama I."/>
            <person name="Ito T."/>
            <person name="Fujiyama A."/>
            <person name="Inagaki F."/>
            <person name="Takami H."/>
        </authorList>
    </citation>
    <scope>NUCLEOTIDE SEQUENCE</scope>
    <source>
        <strain evidence="1">Expedition CK06-06</strain>
    </source>
</reference>
<accession>X1AT30</accession>
<feature type="non-terminal residue" evidence="1">
    <location>
        <position position="126"/>
    </location>
</feature>
<gene>
    <name evidence="1" type="ORF">S01H4_24478</name>
</gene>
<evidence type="ECO:0000313" key="1">
    <source>
        <dbReference type="EMBL" id="GAG85905.1"/>
    </source>
</evidence>